<sequence length="74" mass="9042">MYNGKIKMRINKFGIWFIHAKRHPVHNDEVCWIWPWRRKLSKGKKILSIGFNNSFESFKELDELWEDYAKAMAR</sequence>
<name>X1SGK1_9ZZZZ</name>
<organism evidence="1">
    <name type="scientific">marine sediment metagenome</name>
    <dbReference type="NCBI Taxonomy" id="412755"/>
    <lineage>
        <taxon>unclassified sequences</taxon>
        <taxon>metagenomes</taxon>
        <taxon>ecological metagenomes</taxon>
    </lineage>
</organism>
<evidence type="ECO:0000313" key="1">
    <source>
        <dbReference type="EMBL" id="GAI78281.1"/>
    </source>
</evidence>
<protein>
    <submittedName>
        <fullName evidence="1">Uncharacterized protein</fullName>
    </submittedName>
</protein>
<gene>
    <name evidence="1" type="ORF">S12H4_13883</name>
</gene>
<reference evidence="1" key="1">
    <citation type="journal article" date="2014" name="Front. Microbiol.">
        <title>High frequency of phylogenetically diverse reductive dehalogenase-homologous genes in deep subseafloor sedimentary metagenomes.</title>
        <authorList>
            <person name="Kawai M."/>
            <person name="Futagami T."/>
            <person name="Toyoda A."/>
            <person name="Takaki Y."/>
            <person name="Nishi S."/>
            <person name="Hori S."/>
            <person name="Arai W."/>
            <person name="Tsubouchi T."/>
            <person name="Morono Y."/>
            <person name="Uchiyama I."/>
            <person name="Ito T."/>
            <person name="Fujiyama A."/>
            <person name="Inagaki F."/>
            <person name="Takami H."/>
        </authorList>
    </citation>
    <scope>NUCLEOTIDE SEQUENCE</scope>
    <source>
        <strain evidence="1">Expedition CK06-06</strain>
    </source>
</reference>
<dbReference type="EMBL" id="BARW01006606">
    <property type="protein sequence ID" value="GAI78281.1"/>
    <property type="molecule type" value="Genomic_DNA"/>
</dbReference>
<accession>X1SGK1</accession>
<comment type="caution">
    <text evidence="1">The sequence shown here is derived from an EMBL/GenBank/DDBJ whole genome shotgun (WGS) entry which is preliminary data.</text>
</comment>
<dbReference type="AlphaFoldDB" id="X1SGK1"/>
<proteinExistence type="predicted"/>